<evidence type="ECO:0000256" key="1">
    <source>
        <dbReference type="SAM" id="MobiDB-lite"/>
    </source>
</evidence>
<accession>A0A9D3Q0N1</accession>
<feature type="compositionally biased region" description="Pro residues" evidence="1">
    <location>
        <begin position="171"/>
        <end position="180"/>
    </location>
</feature>
<proteinExistence type="predicted"/>
<feature type="region of interest" description="Disordered" evidence="1">
    <location>
        <begin position="1"/>
        <end position="82"/>
    </location>
</feature>
<gene>
    <name evidence="2" type="ORF">MATL_G00119720</name>
</gene>
<dbReference type="OrthoDB" id="514777at2759"/>
<reference evidence="2" key="1">
    <citation type="submission" date="2021-01" db="EMBL/GenBank/DDBJ databases">
        <authorList>
            <person name="Zahm M."/>
            <person name="Roques C."/>
            <person name="Cabau C."/>
            <person name="Klopp C."/>
            <person name="Donnadieu C."/>
            <person name="Jouanno E."/>
            <person name="Lampietro C."/>
            <person name="Louis A."/>
            <person name="Herpin A."/>
            <person name="Echchiki A."/>
            <person name="Berthelot C."/>
            <person name="Parey E."/>
            <person name="Roest-Crollius H."/>
            <person name="Braasch I."/>
            <person name="Postlethwait J."/>
            <person name="Bobe J."/>
            <person name="Montfort J."/>
            <person name="Bouchez O."/>
            <person name="Begum T."/>
            <person name="Mejri S."/>
            <person name="Adams A."/>
            <person name="Chen W.-J."/>
            <person name="Guiguen Y."/>
        </authorList>
    </citation>
    <scope>NUCLEOTIDE SEQUENCE</scope>
    <source>
        <strain evidence="2">YG-15Mar2019-1</strain>
        <tissue evidence="2">Brain</tissue>
    </source>
</reference>
<evidence type="ECO:0000313" key="3">
    <source>
        <dbReference type="Proteomes" id="UP001046870"/>
    </source>
</evidence>
<name>A0A9D3Q0N1_MEGAT</name>
<sequence>MTSTTAYSRTPLRPHPAPSPGLSQPTFPPGQPPVVFTTQPPQMNPSPQPRQPYYQNRPSLPSSAPRVQPSSTPRPVAPTHVYQPGSQMMMIPQQPLTFSNSQTPAYFIPSGQYRAPYVAPPQQYPVPTGTPSFYPGSSPAEYGTYAGAYYPAQPQYPPSVPAAPVMMNPPQQQPPPPAAADPPQTGAQTD</sequence>
<protein>
    <submittedName>
        <fullName evidence="2">Uncharacterized protein</fullName>
    </submittedName>
</protein>
<dbReference type="EMBL" id="JAFDVH010000009">
    <property type="protein sequence ID" value="KAG7470987.1"/>
    <property type="molecule type" value="Genomic_DNA"/>
</dbReference>
<evidence type="ECO:0000313" key="2">
    <source>
        <dbReference type="EMBL" id="KAG7470987.1"/>
    </source>
</evidence>
<comment type="caution">
    <text evidence="2">The sequence shown here is derived from an EMBL/GenBank/DDBJ whole genome shotgun (WGS) entry which is preliminary data.</text>
</comment>
<keyword evidence="3" id="KW-1185">Reference proteome</keyword>
<dbReference type="AlphaFoldDB" id="A0A9D3Q0N1"/>
<feature type="region of interest" description="Disordered" evidence="1">
    <location>
        <begin position="157"/>
        <end position="190"/>
    </location>
</feature>
<organism evidence="2 3">
    <name type="scientific">Megalops atlanticus</name>
    <name type="common">Tarpon</name>
    <name type="synonym">Clupea gigantea</name>
    <dbReference type="NCBI Taxonomy" id="7932"/>
    <lineage>
        <taxon>Eukaryota</taxon>
        <taxon>Metazoa</taxon>
        <taxon>Chordata</taxon>
        <taxon>Craniata</taxon>
        <taxon>Vertebrata</taxon>
        <taxon>Euteleostomi</taxon>
        <taxon>Actinopterygii</taxon>
        <taxon>Neopterygii</taxon>
        <taxon>Teleostei</taxon>
        <taxon>Elopiformes</taxon>
        <taxon>Megalopidae</taxon>
        <taxon>Megalops</taxon>
    </lineage>
</organism>
<dbReference type="Proteomes" id="UP001046870">
    <property type="component" value="Chromosome 9"/>
</dbReference>